<accession>A0ABP1F3X2</accession>
<evidence type="ECO:0000313" key="1">
    <source>
        <dbReference type="EMBL" id="CAL2104271.1"/>
    </source>
</evidence>
<reference evidence="1 2" key="1">
    <citation type="submission" date="2024-05" db="EMBL/GenBank/DDBJ databases">
        <authorList>
            <person name="Duchaud E."/>
        </authorList>
    </citation>
    <scope>NUCLEOTIDE SEQUENCE [LARGE SCALE GENOMIC DNA]</scope>
    <source>
        <strain evidence="1">Ena-SAMPLE-TAB-13-05-2024-13:56:06:370-140308</strain>
    </source>
</reference>
<dbReference type="RefSeq" id="WP_348718555.1">
    <property type="nucleotide sequence ID" value="NZ_CAXJIO010000015.1"/>
</dbReference>
<sequence length="89" mass="9652">MAAINWDQLAKQAGNQTDAEFNQQITQLTNLNLSEVDTFISESKISNDNALKVLKVIDNATLSNNEKANSISTIENGIGFLVKLASKAI</sequence>
<proteinExistence type="predicted"/>
<gene>
    <name evidence="1" type="ORF">T190423A01A_60208</name>
</gene>
<dbReference type="Proteomes" id="UP001497527">
    <property type="component" value="Unassembled WGS sequence"/>
</dbReference>
<dbReference type="EMBL" id="CAXJIO010000015">
    <property type="protein sequence ID" value="CAL2104271.1"/>
    <property type="molecule type" value="Genomic_DNA"/>
</dbReference>
<name>A0ABP1F3X2_9FLAO</name>
<comment type="caution">
    <text evidence="1">The sequence shown here is derived from an EMBL/GenBank/DDBJ whole genome shotgun (WGS) entry which is preliminary data.</text>
</comment>
<organism evidence="1 2">
    <name type="scientific">Tenacibaculum polynesiense</name>
    <dbReference type="NCBI Taxonomy" id="3137857"/>
    <lineage>
        <taxon>Bacteria</taxon>
        <taxon>Pseudomonadati</taxon>
        <taxon>Bacteroidota</taxon>
        <taxon>Flavobacteriia</taxon>
        <taxon>Flavobacteriales</taxon>
        <taxon>Flavobacteriaceae</taxon>
        <taxon>Tenacibaculum</taxon>
    </lineage>
</organism>
<keyword evidence="2" id="KW-1185">Reference proteome</keyword>
<protein>
    <submittedName>
        <fullName evidence="1">Uncharacterized protein</fullName>
    </submittedName>
</protein>
<evidence type="ECO:0000313" key="2">
    <source>
        <dbReference type="Proteomes" id="UP001497527"/>
    </source>
</evidence>